<gene>
    <name evidence="2" type="ORF">V565_093800</name>
</gene>
<feature type="region of interest" description="Disordered" evidence="1">
    <location>
        <begin position="360"/>
        <end position="382"/>
    </location>
</feature>
<evidence type="ECO:0000256" key="1">
    <source>
        <dbReference type="SAM" id="MobiDB-lite"/>
    </source>
</evidence>
<evidence type="ECO:0000313" key="3">
    <source>
        <dbReference type="Proteomes" id="UP000027456"/>
    </source>
</evidence>
<dbReference type="Gene3D" id="1.10.287.1490">
    <property type="match status" value="1"/>
</dbReference>
<keyword evidence="3" id="KW-1185">Reference proteome</keyword>
<sequence>MDSGYYRSRAAVIHSKGISGTLPGDHVLRPFLQDFGTICDLRKFCIKDGASVGGPSNTAIAIFYSRGPVEKILKSSKTETDASFWRIHSVTARSIRKNEHIDQLFLTKVFPKLTLKLNGEPSGSNGLLRPDGRKLLHSSSEDHTRPVKRPRIETRERISNDTTLTSSHSLIPNTSQAASGTPDSPEWMRARIAQLETELESAKAARDMAVSEQQVLQTAHLAEQGARREAMTQKSAAEATLSRNKVEQDRLHSDLEQALAQKSALFNDVNDLRGQLAAAEEKLRLANSSLGQSSHRSERIKTLELESEAAQDQIHKLQLKLRLHDTNSDPNKPDDTGGKIKELKSKVKQLKFDLARTHEQLGSTQKSLESMERKYSSSRRKYENTKAKLGTYKARLENEQTLLIKLKDTLTPAAYQSLGATHETLGAFLSAIGLPSVGEQENTGAKEESD</sequence>
<reference evidence="2 3" key="1">
    <citation type="submission" date="2013-12" db="EMBL/GenBank/DDBJ databases">
        <authorList>
            <person name="Cubeta M."/>
            <person name="Pakala S."/>
            <person name="Fedorova N."/>
            <person name="Thomas E."/>
            <person name="Dean R."/>
            <person name="Jabaji S."/>
            <person name="Neate S."/>
            <person name="Toda T."/>
            <person name="Tavantzis S."/>
            <person name="Vilgalys R."/>
            <person name="Bharathan N."/>
            <person name="Pakala S."/>
            <person name="Losada L.S."/>
            <person name="Zafar N."/>
            <person name="Nierman W."/>
        </authorList>
    </citation>
    <scope>NUCLEOTIDE SEQUENCE [LARGE SCALE GENOMIC DNA]</scope>
    <source>
        <strain evidence="2 3">123E</strain>
    </source>
</reference>
<dbReference type="OrthoDB" id="3248006at2759"/>
<dbReference type="EMBL" id="AZST01000326">
    <property type="protein sequence ID" value="KEP49749.1"/>
    <property type="molecule type" value="Genomic_DNA"/>
</dbReference>
<name>A0A074RSD3_9AGAM</name>
<protein>
    <submittedName>
        <fullName evidence="2">Uncharacterized protein</fullName>
    </submittedName>
</protein>
<evidence type="ECO:0000313" key="2">
    <source>
        <dbReference type="EMBL" id="KEP49749.1"/>
    </source>
</evidence>
<dbReference type="Proteomes" id="UP000027456">
    <property type="component" value="Unassembled WGS sequence"/>
</dbReference>
<feature type="compositionally biased region" description="Polar residues" evidence="1">
    <location>
        <begin position="160"/>
        <end position="182"/>
    </location>
</feature>
<accession>A0A074RSD3</accession>
<dbReference type="HOGENOM" id="CLU_608529_0_0_1"/>
<feature type="compositionally biased region" description="Basic and acidic residues" evidence="1">
    <location>
        <begin position="369"/>
        <end position="382"/>
    </location>
</feature>
<dbReference type="AlphaFoldDB" id="A0A074RSD3"/>
<feature type="compositionally biased region" description="Basic and acidic residues" evidence="1">
    <location>
        <begin position="130"/>
        <end position="159"/>
    </location>
</feature>
<organism evidence="2 3">
    <name type="scientific">Rhizoctonia solani 123E</name>
    <dbReference type="NCBI Taxonomy" id="1423351"/>
    <lineage>
        <taxon>Eukaryota</taxon>
        <taxon>Fungi</taxon>
        <taxon>Dikarya</taxon>
        <taxon>Basidiomycota</taxon>
        <taxon>Agaricomycotina</taxon>
        <taxon>Agaricomycetes</taxon>
        <taxon>Cantharellales</taxon>
        <taxon>Ceratobasidiaceae</taxon>
        <taxon>Rhizoctonia</taxon>
    </lineage>
</organism>
<proteinExistence type="predicted"/>
<feature type="region of interest" description="Disordered" evidence="1">
    <location>
        <begin position="120"/>
        <end position="185"/>
    </location>
</feature>
<dbReference type="SUPFAM" id="SSF57997">
    <property type="entry name" value="Tropomyosin"/>
    <property type="match status" value="1"/>
</dbReference>
<comment type="caution">
    <text evidence="2">The sequence shown here is derived from an EMBL/GenBank/DDBJ whole genome shotgun (WGS) entry which is preliminary data.</text>
</comment>